<feature type="transmembrane region" description="Helical" evidence="2">
    <location>
        <begin position="144"/>
        <end position="165"/>
    </location>
</feature>
<feature type="compositionally biased region" description="Polar residues" evidence="1">
    <location>
        <begin position="14"/>
        <end position="25"/>
    </location>
</feature>
<dbReference type="AlphaFoldDB" id="A0A061AXS3"/>
<sequence>MSEEQPADSFASLEPSTTTKPSSVGGQPAFIVKPQPAFLTTSDIIIAIVMIPYIAISASTVHCLLFTATNKYEIATTRWILHFTTKAVTIVSGLCFTAAPAVPMVVLLRKVLGYGYDEEVVDQTGDSTSGDSGEKSQDDTQPSWFMFLLINGIIFFSVGIVTNTIKKYFDIWY</sequence>
<dbReference type="VEuPathDB" id="FungiDB:BON22_2649"/>
<organism evidence="3">
    <name type="scientific">Cyberlindnera fabianii</name>
    <name type="common">Yeast</name>
    <name type="synonym">Hansenula fabianii</name>
    <dbReference type="NCBI Taxonomy" id="36022"/>
    <lineage>
        <taxon>Eukaryota</taxon>
        <taxon>Fungi</taxon>
        <taxon>Dikarya</taxon>
        <taxon>Ascomycota</taxon>
        <taxon>Saccharomycotina</taxon>
        <taxon>Saccharomycetes</taxon>
        <taxon>Phaffomycetales</taxon>
        <taxon>Phaffomycetaceae</taxon>
        <taxon>Cyberlindnera</taxon>
    </lineage>
</organism>
<accession>A0A061AXS3</accession>
<proteinExistence type="predicted"/>
<keyword evidence="2" id="KW-0812">Transmembrane</keyword>
<evidence type="ECO:0000256" key="2">
    <source>
        <dbReference type="SAM" id="Phobius"/>
    </source>
</evidence>
<feature type="region of interest" description="Disordered" evidence="1">
    <location>
        <begin position="1"/>
        <end position="25"/>
    </location>
</feature>
<name>A0A061AXS3_CYBFA</name>
<gene>
    <name evidence="3" type="ORF">CYFA0S_09e02179g</name>
</gene>
<dbReference type="EMBL" id="LK052894">
    <property type="protein sequence ID" value="CDR42371.1"/>
    <property type="molecule type" value="Genomic_DNA"/>
</dbReference>
<protein>
    <submittedName>
        <fullName evidence="3">CYFA0S09e02179g1_1</fullName>
    </submittedName>
</protein>
<evidence type="ECO:0000256" key="1">
    <source>
        <dbReference type="SAM" id="MobiDB-lite"/>
    </source>
</evidence>
<reference evidence="3" key="1">
    <citation type="journal article" date="2014" name="Genome Announc.">
        <title>Genome sequence of the yeast Cyberlindnera fabianii (Hansenula fabianii).</title>
        <authorList>
            <person name="Freel K.C."/>
            <person name="Sarilar V."/>
            <person name="Neuveglise C."/>
            <person name="Devillers H."/>
            <person name="Friedrich A."/>
            <person name="Schacherer J."/>
        </authorList>
    </citation>
    <scope>NUCLEOTIDE SEQUENCE</scope>
    <source>
        <strain evidence="3">YJS4271</strain>
    </source>
</reference>
<feature type="transmembrane region" description="Helical" evidence="2">
    <location>
        <begin position="87"/>
        <end position="108"/>
    </location>
</feature>
<evidence type="ECO:0000313" key="3">
    <source>
        <dbReference type="EMBL" id="CDR42371.1"/>
    </source>
</evidence>
<keyword evidence="2" id="KW-1133">Transmembrane helix</keyword>
<keyword evidence="2" id="KW-0472">Membrane</keyword>
<feature type="transmembrane region" description="Helical" evidence="2">
    <location>
        <begin position="44"/>
        <end position="66"/>
    </location>
</feature>